<name>K0RE33_THAOC</name>
<sequence length="172" mass="18643">MTYLEEDTYLLELNLANLEESSGDTVHTSLPNIYWPILSPGSFLAPGTGNPSVAPYGVRLEEREAGGFIDNSTKHIMCLKTRSIENSQGAGQPSDHGAFAQSYGVRLEEREAGGFIDNTKHIMFEDEIESSQGAGQPSDHGAFAQSTALASSVRPLRTLFTPRAAESSYNML</sequence>
<evidence type="ECO:0000313" key="2">
    <source>
        <dbReference type="Proteomes" id="UP000266841"/>
    </source>
</evidence>
<gene>
    <name evidence="1" type="ORF">THAOC_28781</name>
</gene>
<accession>K0RE33</accession>
<comment type="caution">
    <text evidence="1">The sequence shown here is derived from an EMBL/GenBank/DDBJ whole genome shotgun (WGS) entry which is preliminary data.</text>
</comment>
<keyword evidence="2" id="KW-1185">Reference proteome</keyword>
<proteinExistence type="predicted"/>
<dbReference type="EMBL" id="AGNL01040627">
    <property type="protein sequence ID" value="EJK51993.1"/>
    <property type="molecule type" value="Genomic_DNA"/>
</dbReference>
<dbReference type="AlphaFoldDB" id="K0RE33"/>
<dbReference type="Proteomes" id="UP000266841">
    <property type="component" value="Unassembled WGS sequence"/>
</dbReference>
<protein>
    <submittedName>
        <fullName evidence="1">Uncharacterized protein</fullName>
    </submittedName>
</protein>
<evidence type="ECO:0000313" key="1">
    <source>
        <dbReference type="EMBL" id="EJK51993.1"/>
    </source>
</evidence>
<organism evidence="1 2">
    <name type="scientific">Thalassiosira oceanica</name>
    <name type="common">Marine diatom</name>
    <dbReference type="NCBI Taxonomy" id="159749"/>
    <lineage>
        <taxon>Eukaryota</taxon>
        <taxon>Sar</taxon>
        <taxon>Stramenopiles</taxon>
        <taxon>Ochrophyta</taxon>
        <taxon>Bacillariophyta</taxon>
        <taxon>Coscinodiscophyceae</taxon>
        <taxon>Thalassiosirophycidae</taxon>
        <taxon>Thalassiosirales</taxon>
        <taxon>Thalassiosiraceae</taxon>
        <taxon>Thalassiosira</taxon>
    </lineage>
</organism>
<reference evidence="1 2" key="1">
    <citation type="journal article" date="2012" name="Genome Biol.">
        <title>Genome and low-iron response of an oceanic diatom adapted to chronic iron limitation.</title>
        <authorList>
            <person name="Lommer M."/>
            <person name="Specht M."/>
            <person name="Roy A.S."/>
            <person name="Kraemer L."/>
            <person name="Andreson R."/>
            <person name="Gutowska M.A."/>
            <person name="Wolf J."/>
            <person name="Bergner S.V."/>
            <person name="Schilhabel M.B."/>
            <person name="Klostermeier U.C."/>
            <person name="Beiko R.G."/>
            <person name="Rosenstiel P."/>
            <person name="Hippler M."/>
            <person name="Laroche J."/>
        </authorList>
    </citation>
    <scope>NUCLEOTIDE SEQUENCE [LARGE SCALE GENOMIC DNA]</scope>
    <source>
        <strain evidence="1 2">CCMP1005</strain>
    </source>
</reference>